<proteinExistence type="predicted"/>
<feature type="transmembrane region" description="Helical" evidence="2">
    <location>
        <begin position="159"/>
        <end position="181"/>
    </location>
</feature>
<sequence length="236" mass="24890">MDLGNKLYTLRKQKGISQETAANEIGVTRQTISKWETNSSYPEFDKLVLISKLYDISLDELAGITNINNKEINYIPIKTHYEYISKRKIGNIPLIHINIGRGFYKAKGIIAIGNIAKGLLSIGLLSIGLISLGPIAIGLLSALGGLCIAGVSIGGLSVGIVAIGGFALGIFAIGGFAMGIYSIGGAALASKIAAGGYANAPVAIMQDTENIKTLILNKLPNTPNFLINLFSSINIK</sequence>
<dbReference type="InterPro" id="IPR001387">
    <property type="entry name" value="Cro/C1-type_HTH"/>
</dbReference>
<keyword evidence="1" id="KW-0238">DNA-binding</keyword>
<dbReference type="Gene3D" id="1.10.260.40">
    <property type="entry name" value="lambda repressor-like DNA-binding domains"/>
    <property type="match status" value="1"/>
</dbReference>
<dbReference type="CDD" id="cd00093">
    <property type="entry name" value="HTH_XRE"/>
    <property type="match status" value="1"/>
</dbReference>
<feature type="domain" description="HTH cro/C1-type" evidence="3">
    <location>
        <begin position="7"/>
        <end position="61"/>
    </location>
</feature>
<dbReference type="Pfam" id="PF01381">
    <property type="entry name" value="HTH_3"/>
    <property type="match status" value="1"/>
</dbReference>
<dbReference type="PROSITE" id="PS50943">
    <property type="entry name" value="HTH_CROC1"/>
    <property type="match status" value="1"/>
</dbReference>
<dbReference type="PANTHER" id="PTHR46558">
    <property type="entry name" value="TRACRIPTIONAL REGULATORY PROTEIN-RELATED-RELATED"/>
    <property type="match status" value="1"/>
</dbReference>
<gene>
    <name evidence="4" type="ORF">DW687_00665</name>
</gene>
<dbReference type="RefSeq" id="WP_117530955.1">
    <property type="nucleotide sequence ID" value="NZ_QUSM01000001.1"/>
</dbReference>
<accession>A0A3E3E2T0</accession>
<dbReference type="InterPro" id="IPR010982">
    <property type="entry name" value="Lambda_DNA-bd_dom_sf"/>
</dbReference>
<evidence type="ECO:0000313" key="4">
    <source>
        <dbReference type="EMBL" id="RGD75860.1"/>
    </source>
</evidence>
<dbReference type="GO" id="GO:0003677">
    <property type="term" value="F:DNA binding"/>
    <property type="evidence" value="ECO:0007669"/>
    <property type="project" value="UniProtKB-KW"/>
</dbReference>
<dbReference type="PANTHER" id="PTHR46558:SF13">
    <property type="entry name" value="HTH-TYPE TRANSCRIPTIONAL REGULATOR IMMR"/>
    <property type="match status" value="1"/>
</dbReference>
<reference evidence="4 5" key="1">
    <citation type="submission" date="2018-08" db="EMBL/GenBank/DDBJ databases">
        <title>A genome reference for cultivated species of the human gut microbiota.</title>
        <authorList>
            <person name="Zou Y."/>
            <person name="Xue W."/>
            <person name="Luo G."/>
        </authorList>
    </citation>
    <scope>NUCLEOTIDE SEQUENCE [LARGE SCALE GENOMIC DNA]</scope>
    <source>
        <strain evidence="4 5">AM25-6</strain>
    </source>
</reference>
<dbReference type="SMART" id="SM00530">
    <property type="entry name" value="HTH_XRE"/>
    <property type="match status" value="1"/>
</dbReference>
<evidence type="ECO:0000256" key="2">
    <source>
        <dbReference type="SAM" id="Phobius"/>
    </source>
</evidence>
<dbReference type="SUPFAM" id="SSF47413">
    <property type="entry name" value="lambda repressor-like DNA-binding domains"/>
    <property type="match status" value="1"/>
</dbReference>
<name>A0A3E3E2T0_9FIRM</name>
<protein>
    <submittedName>
        <fullName evidence="4">XRE family transcriptional regulator</fullName>
    </submittedName>
</protein>
<dbReference type="AlphaFoldDB" id="A0A3E3E2T0"/>
<feature type="transmembrane region" description="Helical" evidence="2">
    <location>
        <begin position="124"/>
        <end position="153"/>
    </location>
</feature>
<keyword evidence="2" id="KW-0812">Transmembrane</keyword>
<keyword evidence="2" id="KW-1133">Transmembrane helix</keyword>
<evidence type="ECO:0000313" key="5">
    <source>
        <dbReference type="Proteomes" id="UP000261212"/>
    </source>
</evidence>
<evidence type="ECO:0000259" key="3">
    <source>
        <dbReference type="PROSITE" id="PS50943"/>
    </source>
</evidence>
<comment type="caution">
    <text evidence="4">The sequence shown here is derived from an EMBL/GenBank/DDBJ whole genome shotgun (WGS) entry which is preliminary data.</text>
</comment>
<keyword evidence="2" id="KW-0472">Membrane</keyword>
<evidence type="ECO:0000256" key="1">
    <source>
        <dbReference type="ARBA" id="ARBA00023125"/>
    </source>
</evidence>
<dbReference type="Proteomes" id="UP000261212">
    <property type="component" value="Unassembled WGS sequence"/>
</dbReference>
<organism evidence="4 5">
    <name type="scientific">Anaerofustis stercorihominis</name>
    <dbReference type="NCBI Taxonomy" id="214853"/>
    <lineage>
        <taxon>Bacteria</taxon>
        <taxon>Bacillati</taxon>
        <taxon>Bacillota</taxon>
        <taxon>Clostridia</taxon>
        <taxon>Eubacteriales</taxon>
        <taxon>Eubacteriaceae</taxon>
        <taxon>Anaerofustis</taxon>
    </lineage>
</organism>
<dbReference type="EMBL" id="QUSM01000001">
    <property type="protein sequence ID" value="RGD75860.1"/>
    <property type="molecule type" value="Genomic_DNA"/>
</dbReference>